<keyword evidence="9" id="KW-1133">Transmembrane helix</keyword>
<dbReference type="InterPro" id="IPR000719">
    <property type="entry name" value="Prot_kinase_dom"/>
</dbReference>
<feature type="transmembrane region" description="Helical" evidence="9">
    <location>
        <begin position="347"/>
        <end position="367"/>
    </location>
</feature>
<sequence length="748" mass="80804">MITILCFNGEILRNLCVCTRILFLLQQLALSLLAQMPPRPAMLALLLLLLPLLHAAAASNGGIGIGTGCAPARCGGLNITYPFSLTGAHPLHCGYPAFALACDAANGGKAYLSRTFREHLYRVHSISYGNASMVVSVETAAAFGGTGNSSCRFPDFNVSSGLALFPLNITGANNEELVFVHNCTAPLPRRLRPRNVSCGGAAQRVEAFVRRSGGEMSEVPGNCSFVTVPVRRGGREEEKAWDYERLIRRGFVAEWQILGDCEACSRGGGECRFEDGSFRCACIDASSPACSSRGNMIEPVPDRMIDLQVFPESSRRRELLTDLSFSFRWIFSAKPFSHDRGNLGLKIGAGIAAAVLCLAITSVVCIIHRVRRKRKRSASMAGLIREGPPLASVRKEFSLAAAAAGSPRTHIFTYEELDEATDGFSDTRVLGAGGFGTVYKGVLRDGSTVAVKRLYKNSYKGVEQFANEVDILSRLRHPNLVTLHGCTSSSSSSPSQDLLLAYEFVPNGTLAWHLHADHGARPLLPWPARLRIAVEAATALAYLHAHQVVHRDVKTSNILLDAALHVKVADFGLCRLFFSGDGDGACCHTTAPQGTPGYVDPAYHRRYQLTDRSDVYSFGVVLVELVSSRPAVDMARAGAGADANLAAMALHMIQRGEIERLVDPRLGYEAMKRTVDAVAEVAFRCLQPEQDVRPPMGEVLDVLREAHNGMADCAADGTGVLLKKCSDSSPDSVMHQWISPHTTSDCSS</sequence>
<feature type="binding site" evidence="8">
    <location>
        <position position="452"/>
    </location>
    <ligand>
        <name>ATP</name>
        <dbReference type="ChEBI" id="CHEBI:30616"/>
    </ligand>
</feature>
<evidence type="ECO:0000256" key="5">
    <source>
        <dbReference type="ARBA" id="ARBA00022777"/>
    </source>
</evidence>
<keyword evidence="7" id="KW-0325">Glycoprotein</keyword>
<organism evidence="11">
    <name type="scientific">Brachypodium distachyon</name>
    <name type="common">Purple false brome</name>
    <name type="synonym">Trachynia distachya</name>
    <dbReference type="NCBI Taxonomy" id="15368"/>
    <lineage>
        <taxon>Eukaryota</taxon>
        <taxon>Viridiplantae</taxon>
        <taxon>Streptophyta</taxon>
        <taxon>Embryophyta</taxon>
        <taxon>Tracheophyta</taxon>
        <taxon>Spermatophyta</taxon>
        <taxon>Magnoliopsida</taxon>
        <taxon>Liliopsida</taxon>
        <taxon>Poales</taxon>
        <taxon>Poaceae</taxon>
        <taxon>BOP clade</taxon>
        <taxon>Pooideae</taxon>
        <taxon>Stipodae</taxon>
        <taxon>Brachypodieae</taxon>
        <taxon>Brachypodium</taxon>
    </lineage>
</organism>
<dbReference type="GO" id="GO:0005524">
    <property type="term" value="F:ATP binding"/>
    <property type="evidence" value="ECO:0007669"/>
    <property type="project" value="UniProtKB-UniRule"/>
</dbReference>
<keyword evidence="6 8" id="KW-0067">ATP-binding</keyword>
<dbReference type="ExpressionAtlas" id="A0A2K2D6I2">
    <property type="expression patterns" value="baseline and differential"/>
</dbReference>
<dbReference type="InterPro" id="IPR032872">
    <property type="entry name" value="WAK_assoc_C"/>
</dbReference>
<evidence type="ECO:0000256" key="4">
    <source>
        <dbReference type="ARBA" id="ARBA00022741"/>
    </source>
</evidence>
<name>A0A2K2D6I2_BRADI</name>
<dbReference type="Gene3D" id="3.30.200.20">
    <property type="entry name" value="Phosphorylase Kinase, domain 1"/>
    <property type="match status" value="1"/>
</dbReference>
<dbReference type="FunCoup" id="A0A2K2D6I2">
    <property type="interactions" value="12"/>
</dbReference>
<dbReference type="SMART" id="SM00220">
    <property type="entry name" value="S_TKc"/>
    <property type="match status" value="1"/>
</dbReference>
<dbReference type="PROSITE" id="PS50011">
    <property type="entry name" value="PROTEIN_KINASE_DOM"/>
    <property type="match status" value="1"/>
</dbReference>
<feature type="domain" description="Protein kinase" evidence="10">
    <location>
        <begin position="424"/>
        <end position="710"/>
    </location>
</feature>
<reference evidence="12" key="3">
    <citation type="submission" date="2018-08" db="UniProtKB">
        <authorList>
            <consortium name="EnsemblPlants"/>
        </authorList>
    </citation>
    <scope>IDENTIFICATION</scope>
    <source>
        <strain evidence="12">cv. Bd21</strain>
    </source>
</reference>
<dbReference type="Proteomes" id="UP000008810">
    <property type="component" value="Chromosome 2"/>
</dbReference>
<dbReference type="InterPro" id="IPR011009">
    <property type="entry name" value="Kinase-like_dom_sf"/>
</dbReference>
<reference evidence="11 12" key="1">
    <citation type="journal article" date="2010" name="Nature">
        <title>Genome sequencing and analysis of the model grass Brachypodium distachyon.</title>
        <authorList>
            <consortium name="International Brachypodium Initiative"/>
        </authorList>
    </citation>
    <scope>NUCLEOTIDE SEQUENCE [LARGE SCALE GENOMIC DNA]</scope>
    <source>
        <strain evidence="11 12">Bd21</strain>
    </source>
</reference>
<evidence type="ECO:0000256" key="6">
    <source>
        <dbReference type="ARBA" id="ARBA00022840"/>
    </source>
</evidence>
<keyword evidence="9" id="KW-0812">Transmembrane</keyword>
<keyword evidence="13" id="KW-1185">Reference proteome</keyword>
<dbReference type="Pfam" id="PF14380">
    <property type="entry name" value="WAK_assoc"/>
    <property type="match status" value="1"/>
</dbReference>
<evidence type="ECO:0000259" key="10">
    <source>
        <dbReference type="PROSITE" id="PS50011"/>
    </source>
</evidence>
<proteinExistence type="predicted"/>
<reference evidence="11" key="2">
    <citation type="submission" date="2017-06" db="EMBL/GenBank/DDBJ databases">
        <title>WGS assembly of Brachypodium distachyon.</title>
        <authorList>
            <consortium name="The International Brachypodium Initiative"/>
            <person name="Lucas S."/>
            <person name="Harmon-Smith M."/>
            <person name="Lail K."/>
            <person name="Tice H."/>
            <person name="Grimwood J."/>
            <person name="Bruce D."/>
            <person name="Barry K."/>
            <person name="Shu S."/>
            <person name="Lindquist E."/>
            <person name="Wang M."/>
            <person name="Pitluck S."/>
            <person name="Vogel J.P."/>
            <person name="Garvin D.F."/>
            <person name="Mockler T.C."/>
            <person name="Schmutz J."/>
            <person name="Rokhsar D."/>
            <person name="Bevan M.W."/>
        </authorList>
    </citation>
    <scope>NUCLEOTIDE SEQUENCE</scope>
    <source>
        <strain evidence="11">Bd21</strain>
    </source>
</reference>
<dbReference type="PANTHER" id="PTHR46008:SF56">
    <property type="entry name" value="OS01G0136800 PROTEIN"/>
    <property type="match status" value="1"/>
</dbReference>
<dbReference type="SUPFAM" id="SSF56112">
    <property type="entry name" value="Protein kinase-like (PK-like)"/>
    <property type="match status" value="1"/>
</dbReference>
<evidence type="ECO:0000256" key="8">
    <source>
        <dbReference type="PROSITE-ProRule" id="PRU10141"/>
    </source>
</evidence>
<dbReference type="FunFam" id="3.30.200.20:FF:000162">
    <property type="entry name" value="Adenine nucleotide alpha hydrolase-like domain kinase"/>
    <property type="match status" value="1"/>
</dbReference>
<evidence type="ECO:0000313" key="11">
    <source>
        <dbReference type="EMBL" id="PNT69892.1"/>
    </source>
</evidence>
<evidence type="ECO:0000313" key="12">
    <source>
        <dbReference type="EnsemblPlants" id="PNT69892"/>
    </source>
</evidence>
<evidence type="ECO:0000256" key="3">
    <source>
        <dbReference type="ARBA" id="ARBA00022729"/>
    </source>
</evidence>
<evidence type="ECO:0000256" key="2">
    <source>
        <dbReference type="ARBA" id="ARBA00022679"/>
    </source>
</evidence>
<dbReference type="Pfam" id="PF13947">
    <property type="entry name" value="GUB_WAK_bind"/>
    <property type="match status" value="1"/>
</dbReference>
<keyword evidence="3" id="KW-0732">Signal</keyword>
<dbReference type="InterPro" id="IPR008271">
    <property type="entry name" value="Ser/Thr_kinase_AS"/>
</dbReference>
<dbReference type="Gramene" id="PNT69892">
    <property type="protein sequence ID" value="PNT69892"/>
    <property type="gene ID" value="BRADI_2g02470v3"/>
</dbReference>
<evidence type="ECO:0000256" key="1">
    <source>
        <dbReference type="ARBA" id="ARBA00004167"/>
    </source>
</evidence>
<dbReference type="AlphaFoldDB" id="A0A2K2D6I2"/>
<dbReference type="Pfam" id="PF00069">
    <property type="entry name" value="Pkinase"/>
    <property type="match status" value="1"/>
</dbReference>
<dbReference type="InterPro" id="IPR025287">
    <property type="entry name" value="WAK_GUB"/>
</dbReference>
<dbReference type="Gene3D" id="1.10.510.10">
    <property type="entry name" value="Transferase(Phosphotransferase) domain 1"/>
    <property type="match status" value="1"/>
</dbReference>
<dbReference type="OrthoDB" id="4062651at2759"/>
<dbReference type="PROSITE" id="PS00107">
    <property type="entry name" value="PROTEIN_KINASE_ATP"/>
    <property type="match status" value="1"/>
</dbReference>
<dbReference type="GO" id="GO:0030247">
    <property type="term" value="F:polysaccharide binding"/>
    <property type="evidence" value="ECO:0007669"/>
    <property type="project" value="InterPro"/>
</dbReference>
<evidence type="ECO:0000256" key="7">
    <source>
        <dbReference type="ARBA" id="ARBA00023180"/>
    </source>
</evidence>
<keyword evidence="2" id="KW-0808">Transferase</keyword>
<dbReference type="STRING" id="15368.A0A2K2D6I2"/>
<keyword evidence="4 8" id="KW-0547">Nucleotide-binding</keyword>
<dbReference type="InterPro" id="IPR017441">
    <property type="entry name" value="Protein_kinase_ATP_BS"/>
</dbReference>
<dbReference type="EnsemblPlants" id="PNT69892">
    <property type="protein sequence ID" value="PNT69892"/>
    <property type="gene ID" value="BRADI_2g02470v3"/>
</dbReference>
<keyword evidence="9" id="KW-0472">Membrane</keyword>
<dbReference type="EMBL" id="CM000881">
    <property type="protein sequence ID" value="PNT69892.1"/>
    <property type="molecule type" value="Genomic_DNA"/>
</dbReference>
<dbReference type="PANTHER" id="PTHR46008">
    <property type="entry name" value="LEAF RUST 10 DISEASE-RESISTANCE LOCUS RECEPTOR-LIKE PROTEIN KINASE-LIKE 1.4"/>
    <property type="match status" value="1"/>
</dbReference>
<dbReference type="PROSITE" id="PS00108">
    <property type="entry name" value="PROTEIN_KINASE_ST"/>
    <property type="match status" value="1"/>
</dbReference>
<dbReference type="GO" id="GO:0004672">
    <property type="term" value="F:protein kinase activity"/>
    <property type="evidence" value="ECO:0007669"/>
    <property type="project" value="InterPro"/>
</dbReference>
<dbReference type="GO" id="GO:0016020">
    <property type="term" value="C:membrane"/>
    <property type="evidence" value="ECO:0007669"/>
    <property type="project" value="UniProtKB-SubCell"/>
</dbReference>
<accession>A0A2K2D6I2</accession>
<evidence type="ECO:0000313" key="13">
    <source>
        <dbReference type="Proteomes" id="UP000008810"/>
    </source>
</evidence>
<evidence type="ECO:0000256" key="9">
    <source>
        <dbReference type="SAM" id="Phobius"/>
    </source>
</evidence>
<comment type="subcellular location">
    <subcellularLocation>
        <location evidence="1">Membrane</location>
        <topology evidence="1">Single-pass membrane protein</topology>
    </subcellularLocation>
</comment>
<gene>
    <name evidence="11" type="ORF">BRADI_2g02470v3</name>
</gene>
<keyword evidence="5" id="KW-0418">Kinase</keyword>
<protein>
    <recommendedName>
        <fullName evidence="10">Protein kinase domain-containing protein</fullName>
    </recommendedName>
</protein>